<accession>A0A6N2K654</accession>
<evidence type="ECO:0000259" key="2">
    <source>
        <dbReference type="Pfam" id="PF25370"/>
    </source>
</evidence>
<feature type="region of interest" description="Disordered" evidence="1">
    <location>
        <begin position="121"/>
        <end position="154"/>
    </location>
</feature>
<dbReference type="PANTHER" id="PTHR34799:SF2">
    <property type="entry name" value="OS07G0656300 PROTEIN"/>
    <property type="match status" value="1"/>
</dbReference>
<dbReference type="PANTHER" id="PTHR34799">
    <property type="entry name" value="OS07G0656300 PROTEIN"/>
    <property type="match status" value="1"/>
</dbReference>
<dbReference type="EMBL" id="CAADRP010000002">
    <property type="protein sequence ID" value="VFU21412.1"/>
    <property type="molecule type" value="Genomic_DNA"/>
</dbReference>
<proteinExistence type="predicted"/>
<protein>
    <recommendedName>
        <fullName evidence="2">HTH three-helical bundle domain-containing protein</fullName>
    </recommendedName>
</protein>
<dbReference type="Pfam" id="PF25370">
    <property type="entry name" value="HTH_74"/>
    <property type="match status" value="1"/>
</dbReference>
<dbReference type="AlphaFoldDB" id="A0A6N2K654"/>
<feature type="domain" description="HTH three-helical bundle" evidence="2">
    <location>
        <begin position="178"/>
        <end position="218"/>
    </location>
</feature>
<gene>
    <name evidence="3" type="ORF">SVIM_LOCUS13229</name>
</gene>
<reference evidence="3" key="1">
    <citation type="submission" date="2019-03" db="EMBL/GenBank/DDBJ databases">
        <authorList>
            <person name="Mank J."/>
            <person name="Almeida P."/>
        </authorList>
    </citation>
    <scope>NUCLEOTIDE SEQUENCE</scope>
    <source>
        <strain evidence="3">78183</strain>
    </source>
</reference>
<evidence type="ECO:0000313" key="3">
    <source>
        <dbReference type="EMBL" id="VFU21412.1"/>
    </source>
</evidence>
<feature type="compositionally biased region" description="Low complexity" evidence="1">
    <location>
        <begin position="128"/>
        <end position="145"/>
    </location>
</feature>
<evidence type="ECO:0000256" key="1">
    <source>
        <dbReference type="SAM" id="MobiDB-lite"/>
    </source>
</evidence>
<dbReference type="InterPro" id="IPR057523">
    <property type="entry name" value="HTH_74"/>
</dbReference>
<name>A0A6N2K654_SALVM</name>
<sequence>MHPFPSPDECTVASALLLLSNTTPLSPPSNLGVDGKKYVKERSDGKGSCEEESWSSVTSGSKLCVSSLTSDASLFKEIRAHKLRIVAIVSRCYEMKPKVARRKRSKVNWSSGHQRTVVVAPPEKAAETSTESGSCLSSTSSSASSARNHHMKRKGLVMKPARVDEEEEPKRIRSSSGSRYLCSLAEAILKLLSSGVFSEMRIRQVLGDSPSTSKALRMLLRQDEVKRSGRGGRQDPYIYKVLDSSHKSFYCL</sequence>
<organism evidence="3">
    <name type="scientific">Salix viminalis</name>
    <name type="common">Common osier</name>
    <name type="synonym">Basket willow</name>
    <dbReference type="NCBI Taxonomy" id="40686"/>
    <lineage>
        <taxon>Eukaryota</taxon>
        <taxon>Viridiplantae</taxon>
        <taxon>Streptophyta</taxon>
        <taxon>Embryophyta</taxon>
        <taxon>Tracheophyta</taxon>
        <taxon>Spermatophyta</taxon>
        <taxon>Magnoliopsida</taxon>
        <taxon>eudicotyledons</taxon>
        <taxon>Gunneridae</taxon>
        <taxon>Pentapetalae</taxon>
        <taxon>rosids</taxon>
        <taxon>fabids</taxon>
        <taxon>Malpighiales</taxon>
        <taxon>Salicaceae</taxon>
        <taxon>Saliceae</taxon>
        <taxon>Salix</taxon>
    </lineage>
</organism>